<gene>
    <name evidence="2" type="ORF">COLO4_16570</name>
</gene>
<dbReference type="Proteomes" id="UP000187203">
    <property type="component" value="Unassembled WGS sequence"/>
</dbReference>
<comment type="caution">
    <text evidence="2">The sequence shown here is derived from an EMBL/GenBank/DDBJ whole genome shotgun (WGS) entry which is preliminary data.</text>
</comment>
<evidence type="ECO:0000256" key="1">
    <source>
        <dbReference type="SAM" id="SignalP"/>
    </source>
</evidence>
<sequence length="59" mass="5957">MCVCFRFGGCLLCLVRSTIKDNPGDADGDGVGEVSDVPVGVGLGLDGVVEGVSRLEESG</sequence>
<feature type="chain" id="PRO_5012367852" evidence="1">
    <location>
        <begin position="21"/>
        <end position="59"/>
    </location>
</feature>
<feature type="signal peptide" evidence="1">
    <location>
        <begin position="1"/>
        <end position="20"/>
    </location>
</feature>
<keyword evidence="1" id="KW-0732">Signal</keyword>
<keyword evidence="3" id="KW-1185">Reference proteome</keyword>
<evidence type="ECO:0000313" key="3">
    <source>
        <dbReference type="Proteomes" id="UP000187203"/>
    </source>
</evidence>
<dbReference type="AlphaFoldDB" id="A0A1R3JGR6"/>
<name>A0A1R3JGR6_9ROSI</name>
<proteinExistence type="predicted"/>
<dbReference type="EMBL" id="AWUE01016176">
    <property type="protein sequence ID" value="OMO94002.1"/>
    <property type="molecule type" value="Genomic_DNA"/>
</dbReference>
<organism evidence="2 3">
    <name type="scientific">Corchorus olitorius</name>
    <dbReference type="NCBI Taxonomy" id="93759"/>
    <lineage>
        <taxon>Eukaryota</taxon>
        <taxon>Viridiplantae</taxon>
        <taxon>Streptophyta</taxon>
        <taxon>Embryophyta</taxon>
        <taxon>Tracheophyta</taxon>
        <taxon>Spermatophyta</taxon>
        <taxon>Magnoliopsida</taxon>
        <taxon>eudicotyledons</taxon>
        <taxon>Gunneridae</taxon>
        <taxon>Pentapetalae</taxon>
        <taxon>rosids</taxon>
        <taxon>malvids</taxon>
        <taxon>Malvales</taxon>
        <taxon>Malvaceae</taxon>
        <taxon>Grewioideae</taxon>
        <taxon>Apeibeae</taxon>
        <taxon>Corchorus</taxon>
    </lineage>
</organism>
<protein>
    <submittedName>
        <fullName evidence="2">Uncharacterized protein</fullName>
    </submittedName>
</protein>
<accession>A0A1R3JGR6</accession>
<reference evidence="3" key="1">
    <citation type="submission" date="2013-09" db="EMBL/GenBank/DDBJ databases">
        <title>Corchorus olitorius genome sequencing.</title>
        <authorList>
            <person name="Alam M."/>
            <person name="Haque M.S."/>
            <person name="Islam M.S."/>
            <person name="Emdad E.M."/>
            <person name="Islam M.M."/>
            <person name="Ahmed B."/>
            <person name="Halim A."/>
            <person name="Hossen Q.M.M."/>
            <person name="Hossain M.Z."/>
            <person name="Ahmed R."/>
            <person name="Khan M.M."/>
            <person name="Islam R."/>
            <person name="Rashid M.M."/>
            <person name="Khan S.A."/>
            <person name="Rahman M.S."/>
            <person name="Alam M."/>
            <person name="Yahiya A.S."/>
            <person name="Khan M.S."/>
            <person name="Azam M.S."/>
            <person name="Haque T."/>
            <person name="Lashkar M.Z.H."/>
            <person name="Akhand A.I."/>
            <person name="Morshed G."/>
            <person name="Roy S."/>
            <person name="Uddin K.S."/>
            <person name="Rabeya T."/>
            <person name="Hossain A.S."/>
            <person name="Chowdhury A."/>
            <person name="Snigdha A.R."/>
            <person name="Mortoza M.S."/>
            <person name="Matin S.A."/>
            <person name="Hoque S.M.E."/>
            <person name="Islam M.K."/>
            <person name="Roy D.K."/>
            <person name="Haider R."/>
            <person name="Moosa M.M."/>
            <person name="Elias S.M."/>
            <person name="Hasan A.M."/>
            <person name="Jahan S."/>
            <person name="Shafiuddin M."/>
            <person name="Mahmood N."/>
            <person name="Shommy N.S."/>
        </authorList>
    </citation>
    <scope>NUCLEOTIDE SEQUENCE [LARGE SCALE GENOMIC DNA]</scope>
    <source>
        <strain evidence="3">cv. O-4</strain>
    </source>
</reference>
<evidence type="ECO:0000313" key="2">
    <source>
        <dbReference type="EMBL" id="OMO94002.1"/>
    </source>
</evidence>